<dbReference type="OrthoDB" id="2521613at2"/>
<dbReference type="PANTHER" id="PTHR43065">
    <property type="entry name" value="SENSOR HISTIDINE KINASE"/>
    <property type="match status" value="1"/>
</dbReference>
<dbReference type="InterPro" id="IPR003661">
    <property type="entry name" value="HisK_dim/P_dom"/>
</dbReference>
<evidence type="ECO:0000256" key="5">
    <source>
        <dbReference type="ARBA" id="ARBA00022553"/>
    </source>
</evidence>
<dbReference type="RefSeq" id="WP_113915367.1">
    <property type="nucleotide sequence ID" value="NZ_QNSE01000002.1"/>
</dbReference>
<protein>
    <recommendedName>
        <fullName evidence="3">histidine kinase</fullName>
        <ecNumber evidence="3">2.7.13.3</ecNumber>
    </recommendedName>
</protein>
<evidence type="ECO:0000259" key="10">
    <source>
        <dbReference type="PROSITE" id="PS50109"/>
    </source>
</evidence>
<evidence type="ECO:0000256" key="2">
    <source>
        <dbReference type="ARBA" id="ARBA00004651"/>
    </source>
</evidence>
<dbReference type="InterPro" id="IPR029151">
    <property type="entry name" value="Sensor-like_sf"/>
</dbReference>
<evidence type="ECO:0000256" key="4">
    <source>
        <dbReference type="ARBA" id="ARBA00022475"/>
    </source>
</evidence>
<sequence length="647" mass="73052">MIFGKRTSQKSLLVIYLSGVLIVIILLGVGSYRFFLDNKISQLAWSESEILSRSSSLFSREMGHIKRVTLLLRNSINARLSTQNIGLQNSEGQNSTAASSQNKTRFPANWEAQVVDEFNQFARTSSLISQVRWITPTGQEYIRINSQAGVITRVPENLLQNKSDRHYIRNVPASRNDVFISSLDLNIENKEIVRPFQPTVRGVVRVGGGFPGILVVNYDLTKLFELVRTFSSEGIYLEILDSHGNWLLAADRSLEWAGILQPDDSNLNIRARFPTIWQEMDSADGLERVFDNGHLWSLLKLYIDEEGLNVQSPKTPSLYFVARSNSDAFVSWRSKLILSIVGLAAVSFSMIAWLVWRQVTAQFETYRLLKLVQQEKAQAEQVNRKLNLTNKRLVDMQDELVETSKLSSLGLMVAGLAHEMHTPLGGVRMALSSCKAWLDKEVQQHPSEELEKINSSLLIAEKNLVRALDVVASFKRIVSDRTAQDMQSFFFHNVVNDILFTYKPILKKRFQIRINVDCPQDIDMRGYPGAMSQIIQNLIDNALDHAFQRQDHGVITIIAKKEQDNLVLVINDNGRGISPEIRAHIFEPFATTGRTNNHTGLGLHLVNQWINKLMKGRIDTVSEIGVGTTFTLTIPLTQQEDEKSASS</sequence>
<evidence type="ECO:0000256" key="6">
    <source>
        <dbReference type="ARBA" id="ARBA00022692"/>
    </source>
</evidence>
<dbReference type="Pfam" id="PF21623">
    <property type="entry name" value="HK_sensor_dom_bact"/>
    <property type="match status" value="1"/>
</dbReference>
<dbReference type="Pfam" id="PF02518">
    <property type="entry name" value="HATPase_c"/>
    <property type="match status" value="1"/>
</dbReference>
<dbReference type="EC" id="2.7.13.3" evidence="3"/>
<keyword evidence="9" id="KW-0472">Membrane</keyword>
<dbReference type="Gene3D" id="1.10.287.130">
    <property type="match status" value="1"/>
</dbReference>
<evidence type="ECO:0000256" key="8">
    <source>
        <dbReference type="SAM" id="Coils"/>
    </source>
</evidence>
<dbReference type="GO" id="GO:0005886">
    <property type="term" value="C:plasma membrane"/>
    <property type="evidence" value="ECO:0007669"/>
    <property type="project" value="UniProtKB-SubCell"/>
</dbReference>
<comment type="subcellular location">
    <subcellularLocation>
        <location evidence="2">Cell membrane</location>
        <topology evidence="2">Multi-pass membrane protein</topology>
    </subcellularLocation>
</comment>
<dbReference type="Proteomes" id="UP000252792">
    <property type="component" value="Unassembled WGS sequence"/>
</dbReference>
<evidence type="ECO:0000256" key="3">
    <source>
        <dbReference type="ARBA" id="ARBA00012438"/>
    </source>
</evidence>
<dbReference type="InterPro" id="IPR036890">
    <property type="entry name" value="HATPase_C_sf"/>
</dbReference>
<comment type="catalytic activity">
    <reaction evidence="1">
        <text>ATP + protein L-histidine = ADP + protein N-phospho-L-histidine.</text>
        <dbReference type="EC" id="2.7.13.3"/>
    </reaction>
</comment>
<keyword evidence="8" id="KW-0175">Coiled coil</keyword>
<dbReference type="GO" id="GO:0000155">
    <property type="term" value="F:phosphorelay sensor kinase activity"/>
    <property type="evidence" value="ECO:0007669"/>
    <property type="project" value="InterPro"/>
</dbReference>
<gene>
    <name evidence="11" type="ORF">DFP80_102253</name>
</gene>
<dbReference type="CDD" id="cd00082">
    <property type="entry name" value="HisKA"/>
    <property type="match status" value="1"/>
</dbReference>
<keyword evidence="4" id="KW-1003">Cell membrane</keyword>
<comment type="caution">
    <text evidence="11">The sequence shown here is derived from an EMBL/GenBank/DDBJ whole genome shotgun (WGS) entry which is preliminary data.</text>
</comment>
<dbReference type="EMBL" id="QNSE01000002">
    <property type="protein sequence ID" value="RBP85256.1"/>
    <property type="molecule type" value="Genomic_DNA"/>
</dbReference>
<name>A0A366JE47_9GAMM</name>
<feature type="coiled-coil region" evidence="8">
    <location>
        <begin position="369"/>
        <end position="399"/>
    </location>
</feature>
<dbReference type="InterPro" id="IPR005467">
    <property type="entry name" value="His_kinase_dom"/>
</dbReference>
<dbReference type="SUPFAM" id="SSF55874">
    <property type="entry name" value="ATPase domain of HSP90 chaperone/DNA topoisomerase II/histidine kinase"/>
    <property type="match status" value="1"/>
</dbReference>
<accession>A0A366JE47</accession>
<dbReference type="Gene3D" id="3.30.565.10">
    <property type="entry name" value="Histidine kinase-like ATPase, C-terminal domain"/>
    <property type="match status" value="1"/>
</dbReference>
<proteinExistence type="predicted"/>
<keyword evidence="11" id="KW-0808">Transferase</keyword>
<keyword evidence="11" id="KW-0418">Kinase</keyword>
<dbReference type="Gene3D" id="3.30.450.20">
    <property type="entry name" value="PAS domain"/>
    <property type="match status" value="2"/>
</dbReference>
<dbReference type="AlphaFoldDB" id="A0A366JE47"/>
<dbReference type="InterPro" id="IPR048760">
    <property type="entry name" value="VP0354-like_sensor_dom"/>
</dbReference>
<organism evidence="11 12">
    <name type="scientific">Marinomonas rhizomae</name>
    <dbReference type="NCBI Taxonomy" id="491948"/>
    <lineage>
        <taxon>Bacteria</taxon>
        <taxon>Pseudomonadati</taxon>
        <taxon>Pseudomonadota</taxon>
        <taxon>Gammaproteobacteria</taxon>
        <taxon>Oceanospirillales</taxon>
        <taxon>Oceanospirillaceae</taxon>
        <taxon>Marinomonas</taxon>
    </lineage>
</organism>
<keyword evidence="6 9" id="KW-0812">Transmembrane</keyword>
<keyword evidence="5" id="KW-0597">Phosphoprotein</keyword>
<feature type="domain" description="Histidine kinase" evidence="10">
    <location>
        <begin position="415"/>
        <end position="638"/>
    </location>
</feature>
<dbReference type="PRINTS" id="PR00344">
    <property type="entry name" value="BCTRLSENSOR"/>
</dbReference>
<dbReference type="SUPFAM" id="SSF103190">
    <property type="entry name" value="Sensory domain-like"/>
    <property type="match status" value="2"/>
</dbReference>
<keyword evidence="7 9" id="KW-1133">Transmembrane helix</keyword>
<dbReference type="PROSITE" id="PS50109">
    <property type="entry name" value="HIS_KIN"/>
    <property type="match status" value="1"/>
</dbReference>
<keyword evidence="12" id="KW-1185">Reference proteome</keyword>
<dbReference type="CDD" id="cd00075">
    <property type="entry name" value="HATPase"/>
    <property type="match status" value="1"/>
</dbReference>
<dbReference type="InterPro" id="IPR004358">
    <property type="entry name" value="Sig_transdc_His_kin-like_C"/>
</dbReference>
<evidence type="ECO:0000256" key="9">
    <source>
        <dbReference type="SAM" id="Phobius"/>
    </source>
</evidence>
<reference evidence="11 12" key="1">
    <citation type="submission" date="2018-06" db="EMBL/GenBank/DDBJ databases">
        <title>Genomic Encyclopedia of Type Strains, Phase III (KMG-III): the genomes of soil and plant-associated and newly described type strains.</title>
        <authorList>
            <person name="Whitman W."/>
        </authorList>
    </citation>
    <scope>NUCLEOTIDE SEQUENCE [LARGE SCALE GENOMIC DNA]</scope>
    <source>
        <strain evidence="11 12">CECT 7377</strain>
    </source>
</reference>
<evidence type="ECO:0000313" key="11">
    <source>
        <dbReference type="EMBL" id="RBP85256.1"/>
    </source>
</evidence>
<evidence type="ECO:0000313" key="12">
    <source>
        <dbReference type="Proteomes" id="UP000252792"/>
    </source>
</evidence>
<dbReference type="SMART" id="SM00387">
    <property type="entry name" value="HATPase_c"/>
    <property type="match status" value="1"/>
</dbReference>
<feature type="transmembrane region" description="Helical" evidence="9">
    <location>
        <begin position="12"/>
        <end position="35"/>
    </location>
</feature>
<evidence type="ECO:0000256" key="1">
    <source>
        <dbReference type="ARBA" id="ARBA00000085"/>
    </source>
</evidence>
<evidence type="ECO:0000256" key="7">
    <source>
        <dbReference type="ARBA" id="ARBA00022989"/>
    </source>
</evidence>
<dbReference type="PANTHER" id="PTHR43065:SF47">
    <property type="match status" value="1"/>
</dbReference>
<dbReference type="InterPro" id="IPR003594">
    <property type="entry name" value="HATPase_dom"/>
</dbReference>